<feature type="compositionally biased region" description="Polar residues" evidence="1">
    <location>
        <begin position="1383"/>
        <end position="1395"/>
    </location>
</feature>
<name>A0ABR4C6Q3_9HELO</name>
<evidence type="ECO:0000313" key="2">
    <source>
        <dbReference type="EMBL" id="KAL2065322.1"/>
    </source>
</evidence>
<gene>
    <name evidence="2" type="ORF">VTL71DRAFT_2991</name>
</gene>
<proteinExistence type="predicted"/>
<protein>
    <recommendedName>
        <fullName evidence="4">Protein NO VEIN C-terminal domain-containing protein</fullName>
    </recommendedName>
</protein>
<accession>A0ABR4C6Q3</accession>
<organism evidence="2 3">
    <name type="scientific">Oculimacula yallundae</name>
    <dbReference type="NCBI Taxonomy" id="86028"/>
    <lineage>
        <taxon>Eukaryota</taxon>
        <taxon>Fungi</taxon>
        <taxon>Dikarya</taxon>
        <taxon>Ascomycota</taxon>
        <taxon>Pezizomycotina</taxon>
        <taxon>Leotiomycetes</taxon>
        <taxon>Helotiales</taxon>
        <taxon>Ploettnerulaceae</taxon>
        <taxon>Oculimacula</taxon>
    </lineage>
</organism>
<keyword evidence="3" id="KW-1185">Reference proteome</keyword>
<feature type="region of interest" description="Disordered" evidence="1">
    <location>
        <begin position="1354"/>
        <end position="1436"/>
    </location>
</feature>
<dbReference type="InterPro" id="IPR052957">
    <property type="entry name" value="Auxin_embryo_med"/>
</dbReference>
<dbReference type="Proteomes" id="UP001595075">
    <property type="component" value="Unassembled WGS sequence"/>
</dbReference>
<evidence type="ECO:0000256" key="1">
    <source>
        <dbReference type="SAM" id="MobiDB-lite"/>
    </source>
</evidence>
<sequence length="1672" mass="188937">MAANNPISSTEARQLVESIALGYGWISQTARDATHPDALKAIYILQENLGISVRTLATNLYKSQARFVFELIQNAEDNAYTRAKSSGAVPYITFNVCPDKIVIDSNEDGFTTANVQAICKIGQSTKTREGVQHFIGEKGIGFKSVFMVASKVHIQSGPFSFSFEDTPEELDGAAGIDPAKLSSERLAAGRMGLVTPIWTPAEADLPDPLTRMTLTLREKLSYSELLSQFDALPDTFLLFLSQLGSITISKSDGKTTESTIFSRAIDESSGQVTLSKVQRVGSEVLRTSLKHYHITRRTLTNLSPDERRERNSAEVVLAFPFEDDEPVIVDQETYAYLPMGNFGFSFLIQSDFVTEGSREGVIEDNHRNNDILDGIAETFLDAVLQFCKHPTHQYKWPRYIPQMISNPFWRRIKEKIYQLLKERAVLRGQSEGPLRPIHQLRKIPDVFKDQSGQPLVPDLDEEVYLSPGYQKDDIAALDPLGLRVIDFGAALARFEYDLGRGNDWSRFKSQRTTDDWHNRTAKLLLRPFENKWSETLDRVRELPCIPLESGVWTSINNGEVYFPHIEDMPIPSDLGLRILHEDSFKDPIREKLFLALGVDFAKIQNIRGLVLDRYDRAASSISFLTSLNDLQFLYSAHAPGSTIQLRKTTSRFVFNHLGRRVQDNEDLYFQSGKEYSFGSLMGSFLETEPYNNGLVGSFIHPEYLKRMQLLPAKRAGTYPPLKTWLQQCIGVLSHPRLHDSRDSTQLSPIFYHLIKECPENLLGTLKAHWVSYASVMNDDLASKLSEAAVPTNIGSKPLKETFLPSEKLTTNCGKFVNVQKFPFLRLKNETDIEGWKFLDAFHVGIDDTLDFWLQILCYCKSSKATFRYEIYEVLQKKIWTSSFPKEDIQKVRGFVDRHKLILAPSRLNGAPSWTCQANCVWDAPDYLITSIPLLSYLSPFNTIVLTAFFQETLHIKNVSWGNLTDELDKRRKENLHDTEIDRDIYLRLQKMLADMDSEEWESLRVDFDTRKLVYDQQGQHWTSPSACLWSKSAQVPGKSTISGQYPNLKDLFVGVLKVKIPDMRLLVRELKRVALALPSIEAVKSLIWQINAFSPTIEDLSQLHDSKIFPVKSSSRPVELRTRLESFSIIDRQPWADAFKGKLDVLDFSLKEVRSLEPFLSCMQVGGYLSEVVIEKSSFDGSLPEPNPKRTKSLQRRAYALSRCATHFGSPRAKNDNQDLYQLLLKSKVYETDGITGSLEHTLLGVTSKVSKTKLHIEESPEGLKIYVPKNSRDQEICYLRQLPTKLFNETMMAKADTNSTTALNSRAVSIISTILVSSDDVVDLVLEEAGIVPVSYPDQYKEEDQQLPDNVGADQEQNVEGDIESLTSETQSGTASAGLRTPSVQTTTSATSMYGASPRPYVPLHPTQPRSSPAAGSQPNPSDRARRQFTPESSDDEYRRLLNNIIIAARNRRGGFPSRGAFNLDELLNALPVEVAEEVNTYDLPFGIRNNNQLAHDMKIGAAGELYAFEILSRLETTLPGFGRHNWESTIRKFVTVHEDYQGMERWTGSETADITYNDDEGEFTQLLIANGYLDGSIWAAAKPKYFLEVKTTTKACATKLFVSKSQYRRMQGMRLGAHASDEVYIILRVFNLDKENIDMRLYVDPAGMEDREVKFTPESYSMVPLSSYGR</sequence>
<feature type="compositionally biased region" description="Polar residues" evidence="1">
    <location>
        <begin position="1366"/>
        <end position="1376"/>
    </location>
</feature>
<evidence type="ECO:0000313" key="3">
    <source>
        <dbReference type="Proteomes" id="UP001595075"/>
    </source>
</evidence>
<dbReference type="EMBL" id="JAZHXI010000012">
    <property type="protein sequence ID" value="KAL2065322.1"/>
    <property type="molecule type" value="Genomic_DNA"/>
</dbReference>
<dbReference type="NCBIfam" id="NF047352">
    <property type="entry name" value="P_loop_sacsin"/>
    <property type="match status" value="1"/>
</dbReference>
<reference evidence="2 3" key="1">
    <citation type="journal article" date="2024" name="Commun. Biol.">
        <title>Comparative genomic analysis of thermophilic fungi reveals convergent evolutionary adaptations and gene losses.</title>
        <authorList>
            <person name="Steindorff A.S."/>
            <person name="Aguilar-Pontes M.V."/>
            <person name="Robinson A.J."/>
            <person name="Andreopoulos B."/>
            <person name="LaButti K."/>
            <person name="Kuo A."/>
            <person name="Mondo S."/>
            <person name="Riley R."/>
            <person name="Otillar R."/>
            <person name="Haridas S."/>
            <person name="Lipzen A."/>
            <person name="Grimwood J."/>
            <person name="Schmutz J."/>
            <person name="Clum A."/>
            <person name="Reid I.D."/>
            <person name="Moisan M.C."/>
            <person name="Butler G."/>
            <person name="Nguyen T.T.M."/>
            <person name="Dewar K."/>
            <person name="Conant G."/>
            <person name="Drula E."/>
            <person name="Henrissat B."/>
            <person name="Hansel C."/>
            <person name="Singer S."/>
            <person name="Hutchinson M.I."/>
            <person name="de Vries R.P."/>
            <person name="Natvig D.O."/>
            <person name="Powell A.J."/>
            <person name="Tsang A."/>
            <person name="Grigoriev I.V."/>
        </authorList>
    </citation>
    <scope>NUCLEOTIDE SEQUENCE [LARGE SCALE GENOMIC DNA]</scope>
    <source>
        <strain evidence="2 3">CBS 494.80</strain>
    </source>
</reference>
<feature type="compositionally biased region" description="Polar residues" evidence="1">
    <location>
        <begin position="1409"/>
        <end position="1422"/>
    </location>
</feature>
<dbReference type="SUPFAM" id="SSF55874">
    <property type="entry name" value="ATPase domain of HSP90 chaperone/DNA topoisomerase II/histidine kinase"/>
    <property type="match status" value="1"/>
</dbReference>
<dbReference type="Gene3D" id="3.30.565.10">
    <property type="entry name" value="Histidine kinase-like ATPase, C-terminal domain"/>
    <property type="match status" value="1"/>
</dbReference>
<dbReference type="PANTHER" id="PTHR32387:SF0">
    <property type="entry name" value="PROTEIN NO VEIN"/>
    <property type="match status" value="1"/>
</dbReference>
<evidence type="ECO:0008006" key="4">
    <source>
        <dbReference type="Google" id="ProtNLM"/>
    </source>
</evidence>
<dbReference type="InterPro" id="IPR036890">
    <property type="entry name" value="HATPase_C_sf"/>
</dbReference>
<dbReference type="PANTHER" id="PTHR32387">
    <property type="entry name" value="WU:FJ29H11"/>
    <property type="match status" value="1"/>
</dbReference>
<comment type="caution">
    <text evidence="2">The sequence shown here is derived from an EMBL/GenBank/DDBJ whole genome shotgun (WGS) entry which is preliminary data.</text>
</comment>